<dbReference type="SUPFAM" id="SSF57716">
    <property type="entry name" value="Glucocorticoid receptor-like (DNA-binding domain)"/>
    <property type="match status" value="1"/>
</dbReference>
<dbReference type="HOGENOM" id="CLU_014218_8_2_0"/>
<dbReference type="PROSITE" id="PS51902">
    <property type="entry name" value="CLPX_ZB"/>
    <property type="match status" value="1"/>
</dbReference>
<dbReference type="GO" id="GO:0008270">
    <property type="term" value="F:zinc ion binding"/>
    <property type="evidence" value="ECO:0007669"/>
    <property type="project" value="UniProtKB-UniRule"/>
</dbReference>
<dbReference type="SMART" id="SM00994">
    <property type="entry name" value="zf-C4_ClpX"/>
    <property type="match status" value="1"/>
</dbReference>
<dbReference type="HAMAP" id="MF_00175">
    <property type="entry name" value="ClpX"/>
    <property type="match status" value="1"/>
</dbReference>
<accession>A0A081C748</accession>
<dbReference type="InterPro" id="IPR050052">
    <property type="entry name" value="ATP-dep_Clp_protease_ClpX"/>
</dbReference>
<dbReference type="GO" id="GO:0016887">
    <property type="term" value="F:ATP hydrolysis activity"/>
    <property type="evidence" value="ECO:0007669"/>
    <property type="project" value="InterPro"/>
</dbReference>
<keyword evidence="1 6" id="KW-0479">Metal-binding</keyword>
<dbReference type="AlphaFoldDB" id="A0A081C748"/>
<dbReference type="GO" id="GO:0005524">
    <property type="term" value="F:ATP binding"/>
    <property type="evidence" value="ECO:0007669"/>
    <property type="project" value="UniProtKB-UniRule"/>
</dbReference>
<evidence type="ECO:0000256" key="2">
    <source>
        <dbReference type="ARBA" id="ARBA00022741"/>
    </source>
</evidence>
<dbReference type="Pfam" id="PF07724">
    <property type="entry name" value="AAA_2"/>
    <property type="match status" value="1"/>
</dbReference>
<feature type="binding site" evidence="6">
    <location>
        <begin position="115"/>
        <end position="122"/>
    </location>
    <ligand>
        <name>ATP</name>
        <dbReference type="ChEBI" id="CHEBI:30616"/>
    </ligand>
</feature>
<keyword evidence="5 6" id="KW-0143">Chaperone</keyword>
<dbReference type="InterPro" id="IPR019489">
    <property type="entry name" value="Clp_ATPase_C"/>
</dbReference>
<dbReference type="Gene3D" id="3.40.50.300">
    <property type="entry name" value="P-loop containing nucleotide triphosphate hydrolases"/>
    <property type="match status" value="1"/>
</dbReference>
<dbReference type="eggNOG" id="COG1219">
    <property type="taxonomic scope" value="Bacteria"/>
</dbReference>
<feature type="binding site" evidence="6 7">
    <location>
        <position position="33"/>
    </location>
    <ligand>
        <name>Zn(2+)</name>
        <dbReference type="ChEBI" id="CHEBI:29105"/>
    </ligand>
</feature>
<dbReference type="Gene3D" id="6.20.220.10">
    <property type="entry name" value="ClpX chaperone, C4-type zinc finger domain"/>
    <property type="match status" value="1"/>
</dbReference>
<sequence>MAEKKDHGLKCSFCGKSQDAVRKLIAGPSVYICDECVQLCNEIILEDWDEQSSQVSQKLLKPKEIHSILDEYVIGQEYAKRVLSVAVYNHYKRIESEAELGDVELQKSNVLLVGPTGTGKTYLAQTLARILDVPFTIVDCTTLTEAGYVGEDVENIILRLLQAADFDVERAEHGIVYIDEVDKITRKSDSPSITRDVSGEGVQQALLKILEGTIASVPPQGGRKHPHQEYVQVDTTNILFICGGAFNGLEKIVSQRTGKHLIGFNSAIERTGERRIGDLLRQIQPVDLLKYGFIPEFVGRIPVIATLDELDETALIKILKEPKNALIRQYQKLFDFDHVKLYFKDDALRAIARKALDLEMGARGLRSVLEKIMLELMFEIPSLSTIRECIVSEEVILHDAEPILLYEKAS</sequence>
<dbReference type="InterPro" id="IPR004487">
    <property type="entry name" value="Clp_protease_ATP-bd_su_ClpX"/>
</dbReference>
<dbReference type="SMART" id="SM01086">
    <property type="entry name" value="ClpB_D2-small"/>
    <property type="match status" value="1"/>
</dbReference>
<dbReference type="GO" id="GO:0051301">
    <property type="term" value="P:cell division"/>
    <property type="evidence" value="ECO:0007669"/>
    <property type="project" value="TreeGrafter"/>
</dbReference>
<dbReference type="GO" id="GO:0046983">
    <property type="term" value="F:protein dimerization activity"/>
    <property type="evidence" value="ECO:0007669"/>
    <property type="project" value="UniProtKB-UniRule"/>
</dbReference>
<dbReference type="GO" id="GO:0008233">
    <property type="term" value="F:peptidase activity"/>
    <property type="evidence" value="ECO:0007669"/>
    <property type="project" value="UniProtKB-KW"/>
</dbReference>
<dbReference type="InterPro" id="IPR003959">
    <property type="entry name" value="ATPase_AAA_core"/>
</dbReference>
<dbReference type="SUPFAM" id="SSF52540">
    <property type="entry name" value="P-loop containing nucleoside triphosphate hydrolases"/>
    <property type="match status" value="1"/>
</dbReference>
<keyword evidence="9" id="KW-0378">Hydrolase</keyword>
<feature type="binding site" evidence="6 7">
    <location>
        <position position="11"/>
    </location>
    <ligand>
        <name>Zn(2+)</name>
        <dbReference type="ChEBI" id="CHEBI:29105"/>
    </ligand>
</feature>
<comment type="subunit">
    <text evidence="6">Component of the ClpX-ClpP complex. Forms a hexameric ring that, in the presence of ATP, binds to fourteen ClpP subunits assembled into a disk-like structure with a central cavity, resembling the structure of eukaryotic proteasomes.</text>
</comment>
<dbReference type="Proteomes" id="UP000030661">
    <property type="component" value="Unassembled WGS sequence"/>
</dbReference>
<evidence type="ECO:0000256" key="7">
    <source>
        <dbReference type="PROSITE-ProRule" id="PRU01250"/>
    </source>
</evidence>
<dbReference type="Gene3D" id="1.10.8.60">
    <property type="match status" value="1"/>
</dbReference>
<feature type="domain" description="ClpX-type ZB" evidence="8">
    <location>
        <begin position="1"/>
        <end position="52"/>
    </location>
</feature>
<dbReference type="NCBIfam" id="NF003745">
    <property type="entry name" value="PRK05342.1"/>
    <property type="match status" value="1"/>
</dbReference>
<keyword evidence="10" id="KW-1185">Reference proteome</keyword>
<dbReference type="SMART" id="SM00382">
    <property type="entry name" value="AAA"/>
    <property type="match status" value="1"/>
</dbReference>
<comment type="function">
    <text evidence="6">ATP-dependent specificity component of the Clp protease. It directs the protease to specific substrates. Can perform chaperone functions in the absence of ClpP.</text>
</comment>
<dbReference type="NCBIfam" id="TIGR00382">
    <property type="entry name" value="clpX"/>
    <property type="match status" value="1"/>
</dbReference>
<evidence type="ECO:0000259" key="8">
    <source>
        <dbReference type="PROSITE" id="PS51902"/>
    </source>
</evidence>
<protein>
    <recommendedName>
        <fullName evidence="6">ATP-dependent Clp protease ATP-binding subunit ClpX</fullName>
    </recommendedName>
</protein>
<evidence type="ECO:0000256" key="4">
    <source>
        <dbReference type="ARBA" id="ARBA00022840"/>
    </source>
</evidence>
<dbReference type="InterPro" id="IPR038366">
    <property type="entry name" value="Znf_CppX_C4_sf"/>
</dbReference>
<dbReference type="Pfam" id="PF06689">
    <property type="entry name" value="zf-C4_ClpX"/>
    <property type="match status" value="1"/>
</dbReference>
<evidence type="ECO:0000313" key="10">
    <source>
        <dbReference type="Proteomes" id="UP000030661"/>
    </source>
</evidence>
<keyword evidence="9" id="KW-0645">Protease</keyword>
<evidence type="ECO:0000256" key="3">
    <source>
        <dbReference type="ARBA" id="ARBA00022833"/>
    </source>
</evidence>
<gene>
    <name evidence="6" type="primary">clpX</name>
    <name evidence="9" type="ORF">U27_00294</name>
</gene>
<proteinExistence type="inferred from homology"/>
<dbReference type="InterPro" id="IPR010603">
    <property type="entry name" value="Znf_CppX_C4"/>
</dbReference>
<dbReference type="Pfam" id="PF10431">
    <property type="entry name" value="ClpB_D2-small"/>
    <property type="match status" value="1"/>
</dbReference>
<evidence type="ECO:0000256" key="1">
    <source>
        <dbReference type="ARBA" id="ARBA00022723"/>
    </source>
</evidence>
<dbReference type="GO" id="GO:0009376">
    <property type="term" value="C:HslUV protease complex"/>
    <property type="evidence" value="ECO:0007669"/>
    <property type="project" value="TreeGrafter"/>
</dbReference>
<organism evidence="9">
    <name type="scientific">Vecturithrix granuli</name>
    <dbReference type="NCBI Taxonomy" id="1499967"/>
    <lineage>
        <taxon>Bacteria</taxon>
        <taxon>Candidatus Moduliflexota</taxon>
        <taxon>Candidatus Vecturitrichia</taxon>
        <taxon>Candidatus Vecturitrichales</taxon>
        <taxon>Candidatus Vecturitrichaceae</taxon>
        <taxon>Candidatus Vecturithrix</taxon>
    </lineage>
</organism>
<evidence type="ECO:0000313" key="9">
    <source>
        <dbReference type="EMBL" id="GAK60403.1"/>
    </source>
</evidence>
<feature type="binding site" evidence="6 7">
    <location>
        <position position="36"/>
    </location>
    <ligand>
        <name>Zn(2+)</name>
        <dbReference type="ChEBI" id="CHEBI:29105"/>
    </ligand>
</feature>
<dbReference type="InterPro" id="IPR003593">
    <property type="entry name" value="AAA+_ATPase"/>
</dbReference>
<dbReference type="PANTHER" id="PTHR48102:SF7">
    <property type="entry name" value="ATP-DEPENDENT CLP PROTEASE ATP-BINDING SUBUNIT CLPX-LIKE, MITOCHONDRIAL"/>
    <property type="match status" value="1"/>
</dbReference>
<reference evidence="9" key="1">
    <citation type="journal article" date="2015" name="PeerJ">
        <title>First genomic representation of candidate bacterial phylum KSB3 points to enhanced environmental sensing as a trigger of wastewater bulking.</title>
        <authorList>
            <person name="Sekiguchi Y."/>
            <person name="Ohashi A."/>
            <person name="Parks D.H."/>
            <person name="Yamauchi T."/>
            <person name="Tyson G.W."/>
            <person name="Hugenholtz P."/>
        </authorList>
    </citation>
    <scope>NUCLEOTIDE SEQUENCE [LARGE SCALE GENOMIC DNA]</scope>
</reference>
<dbReference type="InterPro" id="IPR027417">
    <property type="entry name" value="P-loop_NTPase"/>
</dbReference>
<dbReference type="GO" id="GO:0051082">
    <property type="term" value="F:unfolded protein binding"/>
    <property type="evidence" value="ECO:0007669"/>
    <property type="project" value="UniProtKB-UniRule"/>
</dbReference>
<dbReference type="CDD" id="cd19497">
    <property type="entry name" value="RecA-like_ClpX"/>
    <property type="match status" value="1"/>
</dbReference>
<dbReference type="GO" id="GO:0051603">
    <property type="term" value="P:proteolysis involved in protein catabolic process"/>
    <property type="evidence" value="ECO:0007669"/>
    <property type="project" value="TreeGrafter"/>
</dbReference>
<dbReference type="GO" id="GO:0140662">
    <property type="term" value="F:ATP-dependent protein folding chaperone"/>
    <property type="evidence" value="ECO:0007669"/>
    <property type="project" value="InterPro"/>
</dbReference>
<comment type="similarity">
    <text evidence="6 7">Belongs to the ClpX chaperone family.</text>
</comment>
<dbReference type="PANTHER" id="PTHR48102">
    <property type="entry name" value="ATP-DEPENDENT CLP PROTEASE ATP-BINDING SUBUNIT CLPX-LIKE, MITOCHONDRIAL-RELATED"/>
    <property type="match status" value="1"/>
</dbReference>
<keyword evidence="4 6" id="KW-0067">ATP-binding</keyword>
<name>A0A081C748_VECG1</name>
<dbReference type="InterPro" id="IPR046425">
    <property type="entry name" value="ClpX_bact"/>
</dbReference>
<dbReference type="EMBL" id="DF820473">
    <property type="protein sequence ID" value="GAK60403.1"/>
    <property type="molecule type" value="Genomic_DNA"/>
</dbReference>
<evidence type="ECO:0000256" key="6">
    <source>
        <dbReference type="HAMAP-Rule" id="MF_00175"/>
    </source>
</evidence>
<dbReference type="STRING" id="1499967.U27_00294"/>
<dbReference type="FunFam" id="1.10.8.60:FF:000002">
    <property type="entry name" value="ATP-dependent Clp protease ATP-binding subunit ClpX"/>
    <property type="match status" value="1"/>
</dbReference>
<feature type="binding site" evidence="6 7">
    <location>
        <position position="14"/>
    </location>
    <ligand>
        <name>Zn(2+)</name>
        <dbReference type="ChEBI" id="CHEBI:29105"/>
    </ligand>
</feature>
<keyword evidence="3 6" id="KW-0862">Zinc</keyword>
<evidence type="ECO:0000256" key="5">
    <source>
        <dbReference type="ARBA" id="ARBA00023186"/>
    </source>
</evidence>
<dbReference type="InterPro" id="IPR059188">
    <property type="entry name" value="Znf_CLPX-like"/>
</dbReference>
<dbReference type="FunFam" id="3.40.50.300:FF:000005">
    <property type="entry name" value="ATP-dependent Clp protease ATP-binding subunit ClpX"/>
    <property type="match status" value="1"/>
</dbReference>
<keyword evidence="2 6" id="KW-0547">Nucleotide-binding</keyword>